<sequence length="460" mass="55230">MHLSKMTMQKNVLDLYCRPLIFSLQKMSLIKVATILCNNQQLLELILKCKYQKHFENKLYARREPEWQAVYTMANQLVWEVCNCIKINEKIMEFLWPVCYRIIRWKYMYAPSINNNFLQHFYWTDQGRIDTIKTAQYIIGNQNISIRRRFVLACSVCLANEIYGIWSEMSKDDQMYFRVEKREKIRTVLLFWIYAMEGETFCRHFMNRVYKCAFDSGLLEALKHFFTNSPKATRQRISNLYMQKIHDKILEDYVEEVELEIGYFLFFEMSDYKRHICSSEPNLKLTFLFHFSEREHFLNALEESLHSPSEGLIMRTLRLIFINFHSELNKYDDYLQIFAQIWQTIPASLKNEIKKSEIGGRFICLLIRDNFPFLLRNGAFEKIAVLTSLNSKPSHFDAPFGFNRDKWEFLHFLIEEVATVPSLNLYKSELITCLKIRTSDKNTWNRFMRFVRKIGCRNRQ</sequence>
<organism evidence="1 2">
    <name type="scientific">Larinioides sclopetarius</name>
    <dbReference type="NCBI Taxonomy" id="280406"/>
    <lineage>
        <taxon>Eukaryota</taxon>
        <taxon>Metazoa</taxon>
        <taxon>Ecdysozoa</taxon>
        <taxon>Arthropoda</taxon>
        <taxon>Chelicerata</taxon>
        <taxon>Arachnida</taxon>
        <taxon>Araneae</taxon>
        <taxon>Araneomorphae</taxon>
        <taxon>Entelegynae</taxon>
        <taxon>Araneoidea</taxon>
        <taxon>Araneidae</taxon>
        <taxon>Larinioides</taxon>
    </lineage>
</organism>
<accession>A0AAV2AXX3</accession>
<gene>
    <name evidence="1" type="ORF">LARSCL_LOCUS15467</name>
</gene>
<dbReference type="AlphaFoldDB" id="A0AAV2AXX3"/>
<keyword evidence="2" id="KW-1185">Reference proteome</keyword>
<evidence type="ECO:0000313" key="2">
    <source>
        <dbReference type="Proteomes" id="UP001497382"/>
    </source>
</evidence>
<reference evidence="1 2" key="1">
    <citation type="submission" date="2024-04" db="EMBL/GenBank/DDBJ databases">
        <authorList>
            <person name="Rising A."/>
            <person name="Reimegard J."/>
            <person name="Sonavane S."/>
            <person name="Akerstrom W."/>
            <person name="Nylinder S."/>
            <person name="Hedman E."/>
            <person name="Kallberg Y."/>
        </authorList>
    </citation>
    <scope>NUCLEOTIDE SEQUENCE [LARGE SCALE GENOMIC DNA]</scope>
</reference>
<comment type="caution">
    <text evidence="1">The sequence shown here is derived from an EMBL/GenBank/DDBJ whole genome shotgun (WGS) entry which is preliminary data.</text>
</comment>
<name>A0AAV2AXX3_9ARAC</name>
<proteinExistence type="predicted"/>
<evidence type="ECO:0000313" key="1">
    <source>
        <dbReference type="EMBL" id="CAL1288657.1"/>
    </source>
</evidence>
<dbReference type="EMBL" id="CAXIEN010000235">
    <property type="protein sequence ID" value="CAL1288657.1"/>
    <property type="molecule type" value="Genomic_DNA"/>
</dbReference>
<protein>
    <submittedName>
        <fullName evidence="1">Uncharacterized protein</fullName>
    </submittedName>
</protein>
<dbReference type="Proteomes" id="UP001497382">
    <property type="component" value="Unassembled WGS sequence"/>
</dbReference>